<reference evidence="1" key="1">
    <citation type="journal article" date="2019" name="Sci. Rep.">
        <title>Draft genome of Tanacetum cinerariifolium, the natural source of mosquito coil.</title>
        <authorList>
            <person name="Yamashiro T."/>
            <person name="Shiraishi A."/>
            <person name="Satake H."/>
            <person name="Nakayama K."/>
        </authorList>
    </citation>
    <scope>NUCLEOTIDE SEQUENCE</scope>
</reference>
<gene>
    <name evidence="1" type="ORF">Tci_665364</name>
</gene>
<organism evidence="1">
    <name type="scientific">Tanacetum cinerariifolium</name>
    <name type="common">Dalmatian daisy</name>
    <name type="synonym">Chrysanthemum cinerariifolium</name>
    <dbReference type="NCBI Taxonomy" id="118510"/>
    <lineage>
        <taxon>Eukaryota</taxon>
        <taxon>Viridiplantae</taxon>
        <taxon>Streptophyta</taxon>
        <taxon>Embryophyta</taxon>
        <taxon>Tracheophyta</taxon>
        <taxon>Spermatophyta</taxon>
        <taxon>Magnoliopsida</taxon>
        <taxon>eudicotyledons</taxon>
        <taxon>Gunneridae</taxon>
        <taxon>Pentapetalae</taxon>
        <taxon>asterids</taxon>
        <taxon>campanulids</taxon>
        <taxon>Asterales</taxon>
        <taxon>Asteraceae</taxon>
        <taxon>Asteroideae</taxon>
        <taxon>Anthemideae</taxon>
        <taxon>Anthemidinae</taxon>
        <taxon>Tanacetum</taxon>
    </lineage>
</organism>
<feature type="non-terminal residue" evidence="1">
    <location>
        <position position="1"/>
    </location>
</feature>
<comment type="caution">
    <text evidence="1">The sequence shown here is derived from an EMBL/GenBank/DDBJ whole genome shotgun (WGS) entry which is preliminary data.</text>
</comment>
<accession>A0A699KKJ0</accession>
<name>A0A699KKJ0_TANCI</name>
<protein>
    <submittedName>
        <fullName evidence="1">Uncharacterized protein</fullName>
    </submittedName>
</protein>
<evidence type="ECO:0000313" key="1">
    <source>
        <dbReference type="EMBL" id="GFA93392.1"/>
    </source>
</evidence>
<proteinExistence type="predicted"/>
<sequence length="55" mass="6113">GYSRIGVCVLDTHKRRERNTASEESTSKRVGQSDPNVISSQVLMTSCTLLVEFLI</sequence>
<dbReference type="EMBL" id="BKCJ010517069">
    <property type="protein sequence ID" value="GFA93392.1"/>
    <property type="molecule type" value="Genomic_DNA"/>
</dbReference>
<dbReference type="AlphaFoldDB" id="A0A699KKJ0"/>